<evidence type="ECO:0000313" key="2">
    <source>
        <dbReference type="EMBL" id="QHT38346.1"/>
    </source>
</evidence>
<reference evidence="2" key="1">
    <citation type="journal article" date="2020" name="Nature">
        <title>Giant virus diversity and host interactions through global metagenomics.</title>
        <authorList>
            <person name="Schulz F."/>
            <person name="Roux S."/>
            <person name="Paez-Espino D."/>
            <person name="Jungbluth S."/>
            <person name="Walsh D.A."/>
            <person name="Denef V.J."/>
            <person name="McMahon K.D."/>
            <person name="Konstantinidis K.T."/>
            <person name="Eloe-Fadrosh E.A."/>
            <person name="Kyrpides N.C."/>
            <person name="Woyke T."/>
        </authorList>
    </citation>
    <scope>NUCLEOTIDE SEQUENCE</scope>
    <source>
        <strain evidence="2">GVMAG-S-ERX556101-89</strain>
    </source>
</reference>
<proteinExistence type="predicted"/>
<name>A0A6C0F924_9ZZZZ</name>
<keyword evidence="1" id="KW-1133">Transmembrane helix</keyword>
<keyword evidence="1" id="KW-0812">Transmembrane</keyword>
<protein>
    <submittedName>
        <fullName evidence="2">Uncharacterized protein</fullName>
    </submittedName>
</protein>
<organism evidence="2">
    <name type="scientific">viral metagenome</name>
    <dbReference type="NCBI Taxonomy" id="1070528"/>
    <lineage>
        <taxon>unclassified sequences</taxon>
        <taxon>metagenomes</taxon>
        <taxon>organismal metagenomes</taxon>
    </lineage>
</organism>
<accession>A0A6C0F924</accession>
<dbReference type="AlphaFoldDB" id="A0A6C0F924"/>
<sequence>MFKIKRTEENAKISKKKEHFWNKYQNAENTNGGARYEGTNVNDRSIAKNMWLDLNAKDKIDENLKELFGEEWSVDIIWQKIQVVFWIVGAYFSVRFIWYLLAFLSKKIPLAGPKNLLKPSSPEGE</sequence>
<feature type="transmembrane region" description="Helical" evidence="1">
    <location>
        <begin position="83"/>
        <end position="104"/>
    </location>
</feature>
<evidence type="ECO:0000256" key="1">
    <source>
        <dbReference type="SAM" id="Phobius"/>
    </source>
</evidence>
<dbReference type="EMBL" id="MN738829">
    <property type="protein sequence ID" value="QHT38346.1"/>
    <property type="molecule type" value="Genomic_DNA"/>
</dbReference>
<keyword evidence="1" id="KW-0472">Membrane</keyword>